<accession>A0AAV7S8G0</accession>
<proteinExistence type="predicted"/>
<evidence type="ECO:0000313" key="2">
    <source>
        <dbReference type="Proteomes" id="UP001066276"/>
    </source>
</evidence>
<name>A0AAV7S8G0_PLEWA</name>
<reference evidence="1" key="1">
    <citation type="journal article" date="2022" name="bioRxiv">
        <title>Sequencing and chromosome-scale assembly of the giantPleurodeles waltlgenome.</title>
        <authorList>
            <person name="Brown T."/>
            <person name="Elewa A."/>
            <person name="Iarovenko S."/>
            <person name="Subramanian E."/>
            <person name="Araus A.J."/>
            <person name="Petzold A."/>
            <person name="Susuki M."/>
            <person name="Suzuki K.-i.T."/>
            <person name="Hayashi T."/>
            <person name="Toyoda A."/>
            <person name="Oliveira C."/>
            <person name="Osipova E."/>
            <person name="Leigh N.D."/>
            <person name="Simon A."/>
            <person name="Yun M.H."/>
        </authorList>
    </citation>
    <scope>NUCLEOTIDE SEQUENCE</scope>
    <source>
        <strain evidence="1">20211129_DDA</strain>
        <tissue evidence="1">Liver</tissue>
    </source>
</reference>
<organism evidence="1 2">
    <name type="scientific">Pleurodeles waltl</name>
    <name type="common">Iberian ribbed newt</name>
    <dbReference type="NCBI Taxonomy" id="8319"/>
    <lineage>
        <taxon>Eukaryota</taxon>
        <taxon>Metazoa</taxon>
        <taxon>Chordata</taxon>
        <taxon>Craniata</taxon>
        <taxon>Vertebrata</taxon>
        <taxon>Euteleostomi</taxon>
        <taxon>Amphibia</taxon>
        <taxon>Batrachia</taxon>
        <taxon>Caudata</taxon>
        <taxon>Salamandroidea</taxon>
        <taxon>Salamandridae</taxon>
        <taxon>Pleurodelinae</taxon>
        <taxon>Pleurodeles</taxon>
    </lineage>
</organism>
<dbReference type="AlphaFoldDB" id="A0AAV7S8G0"/>
<keyword evidence="2" id="KW-1185">Reference proteome</keyword>
<sequence length="71" mass="7842">MEVTLGEQSLAIQSALQKLHQQLAMIDATEAPGEETQWTGVPEAIVKVLIMNTEESKEGEKEDQRAAQHPQ</sequence>
<dbReference type="EMBL" id="JANPWB010000008">
    <property type="protein sequence ID" value="KAJ1161101.1"/>
    <property type="molecule type" value="Genomic_DNA"/>
</dbReference>
<evidence type="ECO:0000313" key="1">
    <source>
        <dbReference type="EMBL" id="KAJ1161101.1"/>
    </source>
</evidence>
<dbReference type="Proteomes" id="UP001066276">
    <property type="component" value="Chromosome 4_2"/>
</dbReference>
<comment type="caution">
    <text evidence="1">The sequence shown here is derived from an EMBL/GenBank/DDBJ whole genome shotgun (WGS) entry which is preliminary data.</text>
</comment>
<protein>
    <submittedName>
        <fullName evidence="1">Uncharacterized protein</fullName>
    </submittedName>
</protein>
<gene>
    <name evidence="1" type="ORF">NDU88_001589</name>
</gene>